<evidence type="ECO:0000313" key="1">
    <source>
        <dbReference type="EMBL" id="PIE62690.1"/>
    </source>
</evidence>
<dbReference type="InterPro" id="IPR016024">
    <property type="entry name" value="ARM-type_fold"/>
</dbReference>
<comment type="caution">
    <text evidence="1">The sequence shown here is derived from an EMBL/GenBank/DDBJ whole genome shotgun (WGS) entry which is preliminary data.</text>
</comment>
<proteinExistence type="predicted"/>
<dbReference type="Proteomes" id="UP000231203">
    <property type="component" value="Unassembled WGS sequence"/>
</dbReference>
<dbReference type="AlphaFoldDB" id="A0A2G6MRW5"/>
<dbReference type="EMBL" id="PDTI01000033">
    <property type="protein sequence ID" value="PIE62690.1"/>
    <property type="molecule type" value="Genomic_DNA"/>
</dbReference>
<sequence>MKPYGRKTKKQVGEFLALGNRSQALAKLAQIPDAQLTGHLFSYFYNKEELIKFRSVTAMGELVVRIVEYSTEKARIILRRIMWNLNDESGGIGWGSPEAMGEILSKSPGLAREFKCILFSYLDDKGNHIEHEMLQRGVLWGIGTYLGAVPWGLTDVTRVQLQNHLSSKDPVKRGYAIRALSNAQVLKSMVLPDFIQADKTTIDIYTGWDFTATRISGLLHACSPEQILAGNQ</sequence>
<evidence type="ECO:0008006" key="3">
    <source>
        <dbReference type="Google" id="ProtNLM"/>
    </source>
</evidence>
<reference evidence="1 2" key="1">
    <citation type="submission" date="2017-10" db="EMBL/GenBank/DDBJ databases">
        <title>Novel microbial diversity and functional potential in the marine mammal oral microbiome.</title>
        <authorList>
            <person name="Dudek N.K."/>
            <person name="Sun C.L."/>
            <person name="Burstein D."/>
            <person name="Kantor R.S."/>
            <person name="Aliaga Goltsman D.S."/>
            <person name="Bik E.M."/>
            <person name="Thomas B.C."/>
            <person name="Banfield J.F."/>
            <person name="Relman D.A."/>
        </authorList>
    </citation>
    <scope>NUCLEOTIDE SEQUENCE [LARGE SCALE GENOMIC DNA]</scope>
    <source>
        <strain evidence="1">DOLJORAL78_47_202</strain>
    </source>
</reference>
<dbReference type="SUPFAM" id="SSF48371">
    <property type="entry name" value="ARM repeat"/>
    <property type="match status" value="1"/>
</dbReference>
<organism evidence="1 2">
    <name type="scientific">Desulfobacter postgatei</name>
    <dbReference type="NCBI Taxonomy" id="2293"/>
    <lineage>
        <taxon>Bacteria</taxon>
        <taxon>Pseudomonadati</taxon>
        <taxon>Thermodesulfobacteriota</taxon>
        <taxon>Desulfobacteria</taxon>
        <taxon>Desulfobacterales</taxon>
        <taxon>Desulfobacteraceae</taxon>
        <taxon>Desulfobacter</taxon>
    </lineage>
</organism>
<evidence type="ECO:0000313" key="2">
    <source>
        <dbReference type="Proteomes" id="UP000231203"/>
    </source>
</evidence>
<dbReference type="InterPro" id="IPR054701">
    <property type="entry name" value="DVU0298-like"/>
</dbReference>
<accession>A0A2G6MRW5</accession>
<gene>
    <name evidence="1" type="ORF">CSA25_03870</name>
</gene>
<dbReference type="NCBIfam" id="NF045662">
    <property type="entry name" value="DVU0298_fam"/>
    <property type="match status" value="1"/>
</dbReference>
<protein>
    <recommendedName>
        <fullName evidence="3">HEAT repeat domain-containing protein</fullName>
    </recommendedName>
</protein>
<name>A0A2G6MRW5_9BACT</name>